<feature type="transmembrane region" description="Helical" evidence="1">
    <location>
        <begin position="48"/>
        <end position="78"/>
    </location>
</feature>
<reference evidence="2" key="1">
    <citation type="submission" date="2017-02" db="EMBL/GenBank/DDBJ databases">
        <title>Delving into the versatile metabolic prowess of the omnipresent phylum Bacteroidetes.</title>
        <authorList>
            <person name="Nobu M.K."/>
            <person name="Mei R."/>
            <person name="Narihiro T."/>
            <person name="Kuroda K."/>
            <person name="Liu W.-T."/>
        </authorList>
    </citation>
    <scope>NUCLEOTIDE SEQUENCE</scope>
    <source>
        <strain evidence="2">ADurb.Bin131</strain>
    </source>
</reference>
<feature type="transmembrane region" description="Helical" evidence="1">
    <location>
        <begin position="98"/>
        <end position="120"/>
    </location>
</feature>
<protein>
    <submittedName>
        <fullName evidence="2">Uncharacterized protein</fullName>
    </submittedName>
</protein>
<name>A0A1V6CDQ6_UNCT6</name>
<dbReference type="Proteomes" id="UP000485562">
    <property type="component" value="Unassembled WGS sequence"/>
</dbReference>
<accession>A0A1V6CDQ6</accession>
<organism evidence="2">
    <name type="scientific">candidate division TA06 bacterium ADurb.Bin131</name>
    <dbReference type="NCBI Taxonomy" id="1852827"/>
    <lineage>
        <taxon>Bacteria</taxon>
        <taxon>Bacteria division TA06</taxon>
    </lineage>
</organism>
<comment type="caution">
    <text evidence="2">The sequence shown here is derived from an EMBL/GenBank/DDBJ whole genome shotgun (WGS) entry which is preliminary data.</text>
</comment>
<dbReference type="EMBL" id="MWDQ01000025">
    <property type="protein sequence ID" value="OQB75010.1"/>
    <property type="molecule type" value="Genomic_DNA"/>
</dbReference>
<keyword evidence="1" id="KW-0812">Transmembrane</keyword>
<keyword evidence="1" id="KW-0472">Membrane</keyword>
<evidence type="ECO:0000256" key="1">
    <source>
        <dbReference type="SAM" id="Phobius"/>
    </source>
</evidence>
<keyword evidence="1" id="KW-1133">Transmembrane helix</keyword>
<gene>
    <name evidence="2" type="ORF">BWX89_00242</name>
</gene>
<sequence>MEGGIIQQILDIVCSCLLIFICAVIVFFYIFSIGMLMDAWRHAETSWFILLSIGILVPFMLFFIVGIFALCSPCFMPIMRAEFHFGDYVPIEPGPGFLAIALFLFFLFLFFSFIILPLIFGFEYYRKKYASIYNIRRMKKLLVVWCGTVALLLVLFFKFYYK</sequence>
<feature type="transmembrane region" description="Helical" evidence="1">
    <location>
        <begin position="141"/>
        <end position="161"/>
    </location>
</feature>
<evidence type="ECO:0000313" key="2">
    <source>
        <dbReference type="EMBL" id="OQB75010.1"/>
    </source>
</evidence>
<dbReference type="AlphaFoldDB" id="A0A1V6CDQ6"/>
<proteinExistence type="predicted"/>
<feature type="transmembrane region" description="Helical" evidence="1">
    <location>
        <begin position="12"/>
        <end position="36"/>
    </location>
</feature>